<dbReference type="EMBL" id="DYXG01000064">
    <property type="protein sequence ID" value="HJE97268.1"/>
    <property type="molecule type" value="Genomic_DNA"/>
</dbReference>
<dbReference type="Gene3D" id="1.10.287.1490">
    <property type="match status" value="1"/>
</dbReference>
<comment type="caution">
    <text evidence="4">The sequence shown here is derived from an EMBL/GenBank/DDBJ whole genome shotgun (WGS) entry which is preliminary data.</text>
</comment>
<feature type="compositionally biased region" description="Basic and acidic residues" evidence="2">
    <location>
        <begin position="105"/>
        <end position="137"/>
    </location>
</feature>
<dbReference type="InterPro" id="IPR013491">
    <property type="entry name" value="Tape_meas_N"/>
</dbReference>
<reference evidence="4" key="1">
    <citation type="journal article" date="2021" name="PeerJ">
        <title>Extensive microbial diversity within the chicken gut microbiome revealed by metagenomics and culture.</title>
        <authorList>
            <person name="Gilroy R."/>
            <person name="Ravi A."/>
            <person name="Getino M."/>
            <person name="Pursley I."/>
            <person name="Horton D.L."/>
            <person name="Alikhan N.F."/>
            <person name="Baker D."/>
            <person name="Gharbi K."/>
            <person name="Hall N."/>
            <person name="Watson M."/>
            <person name="Adriaenssens E.M."/>
            <person name="Foster-Nyarko E."/>
            <person name="Jarju S."/>
            <person name="Secka A."/>
            <person name="Antonio M."/>
            <person name="Oren A."/>
            <person name="Chaudhuri R.R."/>
            <person name="La Ragione R."/>
            <person name="Hildebrand F."/>
            <person name="Pallen M.J."/>
        </authorList>
    </citation>
    <scope>NUCLEOTIDE SEQUENCE</scope>
    <source>
        <strain evidence="4">CHK174-6876</strain>
    </source>
</reference>
<name>A0A921K0S9_9LACO</name>
<protein>
    <submittedName>
        <fullName evidence="4">Tape measure protein</fullName>
    </submittedName>
</protein>
<dbReference type="Pfam" id="PF20155">
    <property type="entry name" value="TMP_3"/>
    <property type="match status" value="1"/>
</dbReference>
<evidence type="ECO:0000259" key="3">
    <source>
        <dbReference type="Pfam" id="PF20155"/>
    </source>
</evidence>
<proteinExistence type="predicted"/>
<gene>
    <name evidence="4" type="ORF">K8V00_06575</name>
</gene>
<evidence type="ECO:0000256" key="2">
    <source>
        <dbReference type="SAM" id="MobiDB-lite"/>
    </source>
</evidence>
<evidence type="ECO:0000256" key="1">
    <source>
        <dbReference type="SAM" id="Coils"/>
    </source>
</evidence>
<feature type="domain" description="Tape measure protein N-terminal" evidence="3">
    <location>
        <begin position="347"/>
        <end position="535"/>
    </location>
</feature>
<organism evidence="4 5">
    <name type="scientific">Ligilactobacillus acidipiscis</name>
    <dbReference type="NCBI Taxonomy" id="89059"/>
    <lineage>
        <taxon>Bacteria</taxon>
        <taxon>Bacillati</taxon>
        <taxon>Bacillota</taxon>
        <taxon>Bacilli</taxon>
        <taxon>Lactobacillales</taxon>
        <taxon>Lactobacillaceae</taxon>
        <taxon>Ligilactobacillus</taxon>
    </lineage>
</organism>
<sequence length="1446" mass="157592">MARKISAEMSTSISLSTVQATNSLKGLTSAVKATQNAWKASEAAMKSTGDTLGAAKARYDGLNNTIDAQKRKIAELKERQQQLNVTNAESVEKYQKYENQIKQLREEQSRLDTSTKDGKEKYEQLGKQIDSTREKQSKNTGITQKDAEAYLKLNKDIASSERQLESYKAQQDRAAKSVSYYESGLADLQKTYKQNSAVSESYVNRLKAEGKERDALKEKLKGSKSAYNNLNEQLQKQKSELDKIENSSGKASDAYRKQEIRVNETATSMAKAKSQMGELNSELKRTSPNPFARLTEKIKGTNKQASKTHSLFKTIFSANLMSNAVTAAWTAITTHIGDALKSGNEYLEQQDKMNAQWKTLTGSVKGAKDMTKGINDLATAAQNSAEMVNGLASQFYAVDKNKDKVLELSKATLTLQDAFGATDDAVQNFGKQWSQMMANGKVSAQDFMSFTDVFPALKPALLDYEKDITHNSKLTMKQLNDMISQGKISSETMNKVLEDTAEKNKKATENFGATIPGMTRTITATMPKLIGEIEKPFYKMKNPLVGSISKWVADKNTAKEFSKLGKALTATINDFTSAFGGSKLDGGKLMDKMLKGLTNSIKDLGKWAKTHKKDIQEFFGSFREKSADTIKVLGATMEAFGKVTLPIIKEMAKHPKVAGTFLAGFMIANKLTGPIAAIGALSTSIGKLAKLPKKMIFKPEVDGGGVRDGLKKVGSTIKSAGSGIKKGLKWSAEVVTTGAKKVVSGLGKVFTTAGKGAKKALQFTAKVAVKGAQKAMQGLVKTAQVTGKGLKAAFTFLKANPFILIVSAIAGVIAALVELYKHNKKFRNFVNGIVKSAKAAFTGVVKWFGKMKDGAIKHVSNMWKSTKSAFSGGWGNVKTLTGKGASAIKNHFNDMKNRTTGTAKIMWSSAKATFRDGAKYNQAVTKTMRDVVSGHWNRLGKDVKGIANSLANVVKSIFHGLYDTLNKWTGGRLGDMVRIFRDKFGALRGIVDDAKNKVKHAFVGLVRGVLTPFNKMLAGLKKGINWVLSKVGASKITADWSISLPSYARGTGGVLKDQLALVNDAKGSKYREMYATPDGRVGMFPAQRNMIVPLRKGTEILDGESSAKLAKMLELNAYKGGTIGKFFSNMWDKGKDILDDAENIIAHPIQFLENVFGKFLGGVTSNISLASDIINHFPKTVANEAKNWIKKMFEDVDAGNAGNPGGSGVQRWKPVIKKAARKMKVHLTSAGMSAVLKRIAQESNGNPTITNNWDINAKLGHPSKGLLQYIQPTLSAWVPKGTAPNLSSGYAQLVALFNDSNWLRDISVKGGWGPTGHKRFANGGIVNSHQMIEVGENNKREAIIPMDIMKRSRAYQLLGQVITEMAGDNPDKSSHVDNGSNANIQELERHNKSMEKDMEKLLSMFGQLLGVNGAQLNAIKADRDPHALYQKMGRDMAMANYQSFGV</sequence>
<keyword evidence="1" id="KW-0175">Coiled coil</keyword>
<dbReference type="CDD" id="cd13402">
    <property type="entry name" value="LT_TF-like"/>
    <property type="match status" value="1"/>
</dbReference>
<accession>A0A921K0S9</accession>
<feature type="coiled-coil region" evidence="1">
    <location>
        <begin position="150"/>
        <end position="177"/>
    </location>
</feature>
<feature type="coiled-coil region" evidence="1">
    <location>
        <begin position="213"/>
        <end position="247"/>
    </location>
</feature>
<dbReference type="Proteomes" id="UP000707535">
    <property type="component" value="Unassembled WGS sequence"/>
</dbReference>
<feature type="region of interest" description="Disordered" evidence="2">
    <location>
        <begin position="105"/>
        <end position="143"/>
    </location>
</feature>
<reference evidence="4" key="2">
    <citation type="submission" date="2021-09" db="EMBL/GenBank/DDBJ databases">
        <authorList>
            <person name="Gilroy R."/>
        </authorList>
    </citation>
    <scope>NUCLEOTIDE SEQUENCE</scope>
    <source>
        <strain evidence="4">CHK174-6876</strain>
    </source>
</reference>
<evidence type="ECO:0000313" key="4">
    <source>
        <dbReference type="EMBL" id="HJE97268.1"/>
    </source>
</evidence>
<evidence type="ECO:0000313" key="5">
    <source>
        <dbReference type="Proteomes" id="UP000707535"/>
    </source>
</evidence>